<dbReference type="Pfam" id="PF11976">
    <property type="entry name" value="Rad60-SLD"/>
    <property type="match status" value="1"/>
</dbReference>
<dbReference type="AlphaFoldDB" id="A0A915D9B9"/>
<dbReference type="InterPro" id="IPR022617">
    <property type="entry name" value="Rad60/SUMO-like_dom"/>
</dbReference>
<reference evidence="5" key="1">
    <citation type="submission" date="2022-11" db="UniProtKB">
        <authorList>
            <consortium name="WormBaseParasite"/>
        </authorList>
    </citation>
    <scope>IDENTIFICATION</scope>
</reference>
<keyword evidence="2" id="KW-0539">Nucleus</keyword>
<dbReference type="GO" id="GO:0005634">
    <property type="term" value="C:nucleus"/>
    <property type="evidence" value="ECO:0007669"/>
    <property type="project" value="UniProtKB-SubCell"/>
</dbReference>
<name>A0A915D9B9_9BILA</name>
<keyword evidence="2" id="KW-0833">Ubl conjugation pathway</keyword>
<dbReference type="PROSITE" id="PS50053">
    <property type="entry name" value="UBIQUITIN_2"/>
    <property type="match status" value="1"/>
</dbReference>
<evidence type="ECO:0000256" key="1">
    <source>
        <dbReference type="ARBA" id="ARBA00009185"/>
    </source>
</evidence>
<organism evidence="4 5">
    <name type="scientific">Ditylenchus dipsaci</name>
    <dbReference type="NCBI Taxonomy" id="166011"/>
    <lineage>
        <taxon>Eukaryota</taxon>
        <taxon>Metazoa</taxon>
        <taxon>Ecdysozoa</taxon>
        <taxon>Nematoda</taxon>
        <taxon>Chromadorea</taxon>
        <taxon>Rhabditida</taxon>
        <taxon>Tylenchina</taxon>
        <taxon>Tylenchomorpha</taxon>
        <taxon>Sphaerularioidea</taxon>
        <taxon>Anguinidae</taxon>
        <taxon>Anguininae</taxon>
        <taxon>Ditylenchus</taxon>
    </lineage>
</organism>
<dbReference type="PANTHER" id="PTHR10562">
    <property type="entry name" value="SMALL UBIQUITIN-RELATED MODIFIER"/>
    <property type="match status" value="1"/>
</dbReference>
<dbReference type="Proteomes" id="UP000887574">
    <property type="component" value="Unplaced"/>
</dbReference>
<comment type="subcellular location">
    <subcellularLocation>
        <location evidence="2">Nucleus</location>
    </subcellularLocation>
</comment>
<feature type="domain" description="Ubiquitin-like" evidence="3">
    <location>
        <begin position="17"/>
        <end position="92"/>
    </location>
</feature>
<evidence type="ECO:0000313" key="4">
    <source>
        <dbReference type="Proteomes" id="UP000887574"/>
    </source>
</evidence>
<keyword evidence="4" id="KW-1185">Reference proteome</keyword>
<dbReference type="CDD" id="cd01763">
    <property type="entry name" value="Ubl_SUMO_like"/>
    <property type="match status" value="1"/>
</dbReference>
<protein>
    <recommendedName>
        <fullName evidence="2">Small ubiquitin-related modifier</fullName>
        <shortName evidence="2">SUMO</shortName>
    </recommendedName>
</protein>
<dbReference type="SMART" id="SM00213">
    <property type="entry name" value="UBQ"/>
    <property type="match status" value="1"/>
</dbReference>
<accession>A0A915D9B9</accession>
<evidence type="ECO:0000256" key="2">
    <source>
        <dbReference type="RuleBase" id="RU361190"/>
    </source>
</evidence>
<proteinExistence type="inferred from homology"/>
<sequence length="93" mass="10537">MAEKTSLGPSDSSTPTMLVKVRDQTGKEHHYNIKPHLKLSVVMEAFASYLGMKLSDLRFLFDGRRISESTTPNDLGLQNEDLIEVFHFQYGGY</sequence>
<dbReference type="Gene3D" id="3.10.20.90">
    <property type="entry name" value="Phosphatidylinositol 3-kinase Catalytic Subunit, Chain A, domain 1"/>
    <property type="match status" value="1"/>
</dbReference>
<evidence type="ECO:0000313" key="5">
    <source>
        <dbReference type="WBParaSite" id="jg17485"/>
    </source>
</evidence>
<dbReference type="WBParaSite" id="jg17485">
    <property type="protein sequence ID" value="jg17485"/>
    <property type="gene ID" value="jg17485"/>
</dbReference>
<dbReference type="InterPro" id="IPR029071">
    <property type="entry name" value="Ubiquitin-like_domsf"/>
</dbReference>
<dbReference type="SUPFAM" id="SSF54236">
    <property type="entry name" value="Ubiquitin-like"/>
    <property type="match status" value="1"/>
</dbReference>
<dbReference type="InterPro" id="IPR000626">
    <property type="entry name" value="Ubiquitin-like_dom"/>
</dbReference>
<comment type="similarity">
    <text evidence="1 2">Belongs to the ubiquitin family. SUMO subfamily.</text>
</comment>
<evidence type="ECO:0000259" key="3">
    <source>
        <dbReference type="PROSITE" id="PS50053"/>
    </source>
</evidence>